<dbReference type="InterPro" id="IPR011990">
    <property type="entry name" value="TPR-like_helical_dom_sf"/>
</dbReference>
<evidence type="ECO:0000256" key="1">
    <source>
        <dbReference type="ARBA" id="ARBA00022574"/>
    </source>
</evidence>
<feature type="repeat" description="WD" evidence="7">
    <location>
        <begin position="1308"/>
        <end position="1349"/>
    </location>
</feature>
<dbReference type="InterPro" id="IPR019775">
    <property type="entry name" value="WD40_repeat_CS"/>
</dbReference>
<keyword evidence="2" id="KW-0808">Transferase</keyword>
<dbReference type="SMART" id="SM00220">
    <property type="entry name" value="S_TKc"/>
    <property type="match status" value="1"/>
</dbReference>
<evidence type="ECO:0000256" key="5">
    <source>
        <dbReference type="ARBA" id="ARBA00022777"/>
    </source>
</evidence>
<dbReference type="Pfam" id="PF00069">
    <property type="entry name" value="Pkinase"/>
    <property type="match status" value="1"/>
</dbReference>
<dbReference type="CDD" id="cd14014">
    <property type="entry name" value="STKc_PknB_like"/>
    <property type="match status" value="1"/>
</dbReference>
<dbReference type="PROSITE" id="PS50294">
    <property type="entry name" value="WD_REPEATS_REGION"/>
    <property type="match status" value="2"/>
</dbReference>
<accession>A3ZY99</accession>
<sequence length="1741" mass="193371">MTDHFDQTEYSSDDVENKIAMARLVDRLSDEFEESWSLGHKPRISNYLQRVSPQQQRLLFRQLLEIELELRIEAGERPALEQYLTDYHELEEIVRQSFQDHTIQSFNAAASTVSISVETQNQLASTPASLPLPRQFGDYELLKILGQGGMGVVYQAKQRTAGGRIVALKLIRPDQISHLQPDQQAHLLERFRREVTAASKIENDNVVTVYDVGEVLGQAFYSMQYVAGVSLREKLGDGPLEPKLAAQFSQQIGWALAGAHAIGILHRDVKPHNAMLDSKTHRVLLTDFGLAKLMEEDQQLTATSDVMGSPPYMSPEQTRDMSRITESSDIYSLGATLYHLITGRPPFQAANATATMIQIQSEEPVSPRTLNPAIPKDLETITLKCLAKDPSQRYLSAEEVADELGRYLRGEAILASPITLAARSWRWCRRNPTIASLMATILFLLIAGITISTTFATIATQRLALINQQNLDLKSSRDTAEEQAVLAKQGFGAARESVAKYFTQISEDPRLRSEGLEDLRRDLMLDALQYYRSFVDAYDDDPALKLEFARANFRLGIIYSELSDTDQANKAFRDSLAMLTAIRKSSPGDLEIALDSIRVRLHWAKLKQDSFEFAAANSLLNEALVPLNLPFQPNDQLNYQILKCRAFRMLGKFDQAVSIADRLEPLPGTEQMVRATQAGSKFDKGVALLGSAQKIISLHADRPAFQLAESDKRKLQEAKLSLDDALQIYSGLAIQDALTYDFPLAECHRNLAIVSYPLAKTREAEGHFLKSRQIYTARMLRHPEVAAIKAPVVEITLELALFYAANDRRNNAQESFTSALRMANDLKIAAAENVRFRRLRAEVLMNFGCYLYMKGISTSEAKEHLLEALKISDALQEKANDKQDFRPLLAEIHAQLAGLYYHSQETSLSIRHAKRSIQEARKIQSTELSPHRATTDSGVRLSVHASSPQLLLMYQTLRGAANLAPNLAEVGKAILSNRMQDANAMLNQHLANCENRGQTHHDLAAALLSALGEESSSELAQRCLRQAVFHYEQADREGFFDDAQSIRKILSQLDDATQTFPLLQSLQRRFQARIDPFPGLLDRPFIANGLVTQVAGSAPLSDKFSIALHPDSTRVALAFDKQIKIYSLPDFHLERVLANHPTEISALDWHPKQEVLATGDIRGDLRIWDIQTNKAILIKTAHTKRIRSLAWSHSGELLASGGDWEDHMAAVWTLTGEPRIRVRQGSSVSQISWHPSDQSFVTGGASGYFQSWNLENGSHLFEGHHPTSIGATAYSPNGEWLAVAGGNNGTDNSIHIWNAANWTENQVLSGHIRQVNGLAWSPDSQHLVSAGQDAKARLWELVNGNKLKSMYHRSPIGLCPVISVVWSRDGESILSTGIDGCRQWDASGVERSHLKNPLICDCPSTMDTNNSADGLIAVGVSRQVRFWSNDHHNKLFDSLETAADITDLAISEDQKLLAVNYHDRSPAIYRIADAELLAEFDQYHDIADIAWDTTGNLLLARKNGQITFGKFYEMEIAKSVDLQEPIRSFTVSPDGAHIAVRTASQKIIVLPADGGKRHAEFPDSHSSCWSADGKRLAIGTRTGVLLIDTATWKTNCELSGGAGLIRAVSFHPDGTQVVASDGRSVLRWSTSGEAWPELVSYDRRISQMVWLKNSTKLALLDEQGILHVPDLDDPQQSWIALELAGCEPVAISGAGEILEGTPELVRQHLIKVQADSTNQLQIVPWDEITSSQPNESQGAKD</sequence>
<keyword evidence="6 8" id="KW-0067">ATP-binding</keyword>
<keyword evidence="9" id="KW-1133">Transmembrane helix</keyword>
<proteinExistence type="predicted"/>
<dbReference type="PROSITE" id="PS50082">
    <property type="entry name" value="WD_REPEATS_2"/>
    <property type="match status" value="3"/>
</dbReference>
<feature type="transmembrane region" description="Helical" evidence="9">
    <location>
        <begin position="433"/>
        <end position="459"/>
    </location>
</feature>
<evidence type="ECO:0000256" key="9">
    <source>
        <dbReference type="SAM" id="Phobius"/>
    </source>
</evidence>
<dbReference type="PROSITE" id="PS00678">
    <property type="entry name" value="WD_REPEATS_1"/>
    <property type="match status" value="1"/>
</dbReference>
<feature type="repeat" description="WD" evidence="7">
    <location>
        <begin position="1221"/>
        <end position="1262"/>
    </location>
</feature>
<name>A3ZY99_9BACT</name>
<dbReference type="CDD" id="cd00200">
    <property type="entry name" value="WD40"/>
    <property type="match status" value="1"/>
</dbReference>
<evidence type="ECO:0000313" key="11">
    <source>
        <dbReference type="EMBL" id="EAQ78575.1"/>
    </source>
</evidence>
<keyword evidence="1 7" id="KW-0853">WD repeat</keyword>
<evidence type="ECO:0000313" key="12">
    <source>
        <dbReference type="Proteomes" id="UP000004358"/>
    </source>
</evidence>
<dbReference type="OrthoDB" id="500858at2"/>
<evidence type="ECO:0000256" key="6">
    <source>
        <dbReference type="ARBA" id="ARBA00022840"/>
    </source>
</evidence>
<dbReference type="SUPFAM" id="SSF50978">
    <property type="entry name" value="WD40 repeat-like"/>
    <property type="match status" value="1"/>
</dbReference>
<dbReference type="SUPFAM" id="SSF101908">
    <property type="entry name" value="Putative isomerase YbhE"/>
    <property type="match status" value="1"/>
</dbReference>
<gene>
    <name evidence="11" type="ORF">DSM3645_26869</name>
</gene>
<dbReference type="HOGENOM" id="CLU_239668_0_0_0"/>
<keyword evidence="5 11" id="KW-0418">Kinase</keyword>
<dbReference type="Pfam" id="PF23383">
    <property type="entry name" value="Beta-prop_IFT140_1st"/>
    <property type="match status" value="1"/>
</dbReference>
<dbReference type="SUPFAM" id="SSF48452">
    <property type="entry name" value="TPR-like"/>
    <property type="match status" value="1"/>
</dbReference>
<dbReference type="STRING" id="314230.DSM3645_26869"/>
<evidence type="ECO:0000256" key="8">
    <source>
        <dbReference type="PROSITE-ProRule" id="PRU10141"/>
    </source>
</evidence>
<evidence type="ECO:0000256" key="7">
    <source>
        <dbReference type="PROSITE-ProRule" id="PRU00221"/>
    </source>
</evidence>
<dbReference type="Pfam" id="PF00400">
    <property type="entry name" value="WD40"/>
    <property type="match status" value="2"/>
</dbReference>
<dbReference type="Proteomes" id="UP000004358">
    <property type="component" value="Unassembled WGS sequence"/>
</dbReference>
<evidence type="ECO:0000256" key="2">
    <source>
        <dbReference type="ARBA" id="ARBA00022679"/>
    </source>
</evidence>
<dbReference type="PANTHER" id="PTHR43289">
    <property type="entry name" value="MITOGEN-ACTIVATED PROTEIN KINASE KINASE KINASE 20-RELATED"/>
    <property type="match status" value="1"/>
</dbReference>
<dbReference type="GO" id="GO:0005524">
    <property type="term" value="F:ATP binding"/>
    <property type="evidence" value="ECO:0007669"/>
    <property type="project" value="UniProtKB-UniRule"/>
</dbReference>
<dbReference type="SUPFAM" id="SSF56112">
    <property type="entry name" value="Protein kinase-like (PK-like)"/>
    <property type="match status" value="1"/>
</dbReference>
<keyword evidence="4 8" id="KW-0547">Nucleotide-binding</keyword>
<dbReference type="InterPro" id="IPR056154">
    <property type="entry name" value="Beta-prop_IFT140_1st"/>
</dbReference>
<evidence type="ECO:0000259" key="10">
    <source>
        <dbReference type="PROSITE" id="PS50011"/>
    </source>
</evidence>
<dbReference type="InterPro" id="IPR017441">
    <property type="entry name" value="Protein_kinase_ATP_BS"/>
</dbReference>
<reference evidence="11 12" key="1">
    <citation type="submission" date="2006-02" db="EMBL/GenBank/DDBJ databases">
        <authorList>
            <person name="Amann R."/>
            <person name="Ferriera S."/>
            <person name="Johnson J."/>
            <person name="Kravitz S."/>
            <person name="Halpern A."/>
            <person name="Remington K."/>
            <person name="Beeson K."/>
            <person name="Tran B."/>
            <person name="Rogers Y.-H."/>
            <person name="Friedman R."/>
            <person name="Venter J.C."/>
        </authorList>
    </citation>
    <scope>NUCLEOTIDE SEQUENCE [LARGE SCALE GENOMIC DNA]</scope>
    <source>
        <strain evidence="11 12">DSM 3645</strain>
    </source>
</reference>
<feature type="domain" description="Protein kinase" evidence="10">
    <location>
        <begin position="139"/>
        <end position="408"/>
    </location>
</feature>
<dbReference type="GO" id="GO:0004674">
    <property type="term" value="F:protein serine/threonine kinase activity"/>
    <property type="evidence" value="ECO:0007669"/>
    <property type="project" value="TreeGrafter"/>
</dbReference>
<protein>
    <submittedName>
        <fullName evidence="11">Probable serine/threonine-protein kinase pknB</fullName>
    </submittedName>
</protein>
<dbReference type="Gene3D" id="3.30.200.20">
    <property type="entry name" value="Phosphorylase Kinase, domain 1"/>
    <property type="match status" value="1"/>
</dbReference>
<evidence type="ECO:0000256" key="3">
    <source>
        <dbReference type="ARBA" id="ARBA00022737"/>
    </source>
</evidence>
<keyword evidence="3" id="KW-0677">Repeat</keyword>
<feature type="repeat" description="WD" evidence="7">
    <location>
        <begin position="1137"/>
        <end position="1178"/>
    </location>
</feature>
<comment type="caution">
    <text evidence="11">The sequence shown here is derived from an EMBL/GenBank/DDBJ whole genome shotgun (WGS) entry which is preliminary data.</text>
</comment>
<dbReference type="Gene3D" id="1.10.510.10">
    <property type="entry name" value="Transferase(Phosphotransferase) domain 1"/>
    <property type="match status" value="1"/>
</dbReference>
<organism evidence="11 12">
    <name type="scientific">Blastopirellula marina DSM 3645</name>
    <dbReference type="NCBI Taxonomy" id="314230"/>
    <lineage>
        <taxon>Bacteria</taxon>
        <taxon>Pseudomonadati</taxon>
        <taxon>Planctomycetota</taxon>
        <taxon>Planctomycetia</taxon>
        <taxon>Pirellulales</taxon>
        <taxon>Pirellulaceae</taxon>
        <taxon>Blastopirellula</taxon>
    </lineage>
</organism>
<dbReference type="InterPro" id="IPR036322">
    <property type="entry name" value="WD40_repeat_dom_sf"/>
</dbReference>
<dbReference type="PROSITE" id="PS00107">
    <property type="entry name" value="PROTEIN_KINASE_ATP"/>
    <property type="match status" value="1"/>
</dbReference>
<dbReference type="EMBL" id="AANZ01000020">
    <property type="protein sequence ID" value="EAQ78575.1"/>
    <property type="molecule type" value="Genomic_DNA"/>
</dbReference>
<keyword evidence="9" id="KW-0472">Membrane</keyword>
<feature type="binding site" evidence="8">
    <location>
        <position position="169"/>
    </location>
    <ligand>
        <name>ATP</name>
        <dbReference type="ChEBI" id="CHEBI:30616"/>
    </ligand>
</feature>
<dbReference type="PROSITE" id="PS50011">
    <property type="entry name" value="PROTEIN_KINASE_DOM"/>
    <property type="match status" value="1"/>
</dbReference>
<keyword evidence="9" id="KW-0812">Transmembrane</keyword>
<dbReference type="Gene3D" id="2.130.10.10">
    <property type="entry name" value="YVTN repeat-like/Quinoprotein amine dehydrogenase"/>
    <property type="match status" value="4"/>
</dbReference>
<dbReference type="InterPro" id="IPR001680">
    <property type="entry name" value="WD40_rpt"/>
</dbReference>
<evidence type="ECO:0000256" key="4">
    <source>
        <dbReference type="ARBA" id="ARBA00022741"/>
    </source>
</evidence>
<dbReference type="PANTHER" id="PTHR43289:SF6">
    <property type="entry name" value="SERINE_THREONINE-PROTEIN KINASE NEKL-3"/>
    <property type="match status" value="1"/>
</dbReference>
<dbReference type="InterPro" id="IPR000719">
    <property type="entry name" value="Prot_kinase_dom"/>
</dbReference>
<dbReference type="InterPro" id="IPR015943">
    <property type="entry name" value="WD40/YVTN_repeat-like_dom_sf"/>
</dbReference>
<dbReference type="eggNOG" id="COG0515">
    <property type="taxonomic scope" value="Bacteria"/>
</dbReference>
<dbReference type="SMART" id="SM00320">
    <property type="entry name" value="WD40"/>
    <property type="match status" value="10"/>
</dbReference>
<dbReference type="Gene3D" id="1.25.40.10">
    <property type="entry name" value="Tetratricopeptide repeat domain"/>
    <property type="match status" value="2"/>
</dbReference>
<dbReference type="InterPro" id="IPR011009">
    <property type="entry name" value="Kinase-like_dom_sf"/>
</dbReference>